<protein>
    <submittedName>
        <fullName evidence="2">Os04g0126900 protein</fullName>
    </submittedName>
</protein>
<dbReference type="AlphaFoldDB" id="A0A0P0W6A6"/>
<dbReference type="EMBL" id="AP014960">
    <property type="protein sequence ID" value="BAS87676.1"/>
    <property type="molecule type" value="Genomic_DNA"/>
</dbReference>
<dbReference type="InParanoid" id="A0A0P0W6A6"/>
<organism evidence="2 3">
    <name type="scientific">Oryza sativa subsp. japonica</name>
    <name type="common">Rice</name>
    <dbReference type="NCBI Taxonomy" id="39947"/>
    <lineage>
        <taxon>Eukaryota</taxon>
        <taxon>Viridiplantae</taxon>
        <taxon>Streptophyta</taxon>
        <taxon>Embryophyta</taxon>
        <taxon>Tracheophyta</taxon>
        <taxon>Spermatophyta</taxon>
        <taxon>Magnoliopsida</taxon>
        <taxon>Liliopsida</taxon>
        <taxon>Poales</taxon>
        <taxon>Poaceae</taxon>
        <taxon>BOP clade</taxon>
        <taxon>Oryzoideae</taxon>
        <taxon>Oryzeae</taxon>
        <taxon>Oryzinae</taxon>
        <taxon>Oryza</taxon>
        <taxon>Oryza sativa</taxon>
    </lineage>
</organism>
<reference evidence="3" key="1">
    <citation type="journal article" date="2005" name="Nature">
        <title>The map-based sequence of the rice genome.</title>
        <authorList>
            <consortium name="International rice genome sequencing project (IRGSP)"/>
            <person name="Matsumoto T."/>
            <person name="Wu J."/>
            <person name="Kanamori H."/>
            <person name="Katayose Y."/>
            <person name="Fujisawa M."/>
            <person name="Namiki N."/>
            <person name="Mizuno H."/>
            <person name="Yamamoto K."/>
            <person name="Antonio B.A."/>
            <person name="Baba T."/>
            <person name="Sakata K."/>
            <person name="Nagamura Y."/>
            <person name="Aoki H."/>
            <person name="Arikawa K."/>
            <person name="Arita K."/>
            <person name="Bito T."/>
            <person name="Chiden Y."/>
            <person name="Fujitsuka N."/>
            <person name="Fukunaka R."/>
            <person name="Hamada M."/>
            <person name="Harada C."/>
            <person name="Hayashi A."/>
            <person name="Hijishita S."/>
            <person name="Honda M."/>
            <person name="Hosokawa S."/>
            <person name="Ichikawa Y."/>
            <person name="Idonuma A."/>
            <person name="Iijima M."/>
            <person name="Ikeda M."/>
            <person name="Ikeno M."/>
            <person name="Ito K."/>
            <person name="Ito S."/>
            <person name="Ito T."/>
            <person name="Ito Y."/>
            <person name="Ito Y."/>
            <person name="Iwabuchi A."/>
            <person name="Kamiya K."/>
            <person name="Karasawa W."/>
            <person name="Kurita K."/>
            <person name="Katagiri S."/>
            <person name="Kikuta A."/>
            <person name="Kobayashi H."/>
            <person name="Kobayashi N."/>
            <person name="Machita K."/>
            <person name="Maehara T."/>
            <person name="Masukawa M."/>
            <person name="Mizubayashi T."/>
            <person name="Mukai Y."/>
            <person name="Nagasaki H."/>
            <person name="Nagata Y."/>
            <person name="Naito S."/>
            <person name="Nakashima M."/>
            <person name="Nakama Y."/>
            <person name="Nakamichi Y."/>
            <person name="Nakamura M."/>
            <person name="Meguro A."/>
            <person name="Negishi M."/>
            <person name="Ohta I."/>
            <person name="Ohta T."/>
            <person name="Okamoto M."/>
            <person name="Ono N."/>
            <person name="Saji S."/>
            <person name="Sakaguchi M."/>
            <person name="Sakai K."/>
            <person name="Shibata M."/>
            <person name="Shimokawa T."/>
            <person name="Song J."/>
            <person name="Takazaki Y."/>
            <person name="Terasawa K."/>
            <person name="Tsugane M."/>
            <person name="Tsuji K."/>
            <person name="Ueda S."/>
            <person name="Waki K."/>
            <person name="Yamagata H."/>
            <person name="Yamamoto M."/>
            <person name="Yamamoto S."/>
            <person name="Yamane H."/>
            <person name="Yoshiki S."/>
            <person name="Yoshihara R."/>
            <person name="Yukawa K."/>
            <person name="Zhong H."/>
            <person name="Yano M."/>
            <person name="Yuan Q."/>
            <person name="Ouyang S."/>
            <person name="Liu J."/>
            <person name="Jones K.M."/>
            <person name="Gansberger K."/>
            <person name="Moffat K."/>
            <person name="Hill J."/>
            <person name="Bera J."/>
            <person name="Fadrosh D."/>
            <person name="Jin S."/>
            <person name="Johri S."/>
            <person name="Kim M."/>
            <person name="Overton L."/>
            <person name="Reardon M."/>
            <person name="Tsitrin T."/>
            <person name="Vuong H."/>
            <person name="Weaver B."/>
            <person name="Ciecko A."/>
            <person name="Tallon L."/>
            <person name="Jackson J."/>
            <person name="Pai G."/>
            <person name="Aken S.V."/>
            <person name="Utterback T."/>
            <person name="Reidmuller S."/>
            <person name="Feldblyum T."/>
            <person name="Hsiao J."/>
            <person name="Zismann V."/>
            <person name="Iobst S."/>
            <person name="de Vazeille A.R."/>
            <person name="Buell C.R."/>
            <person name="Ying K."/>
            <person name="Li Y."/>
            <person name="Lu T."/>
            <person name="Huang Y."/>
            <person name="Zhao Q."/>
            <person name="Feng Q."/>
            <person name="Zhang L."/>
            <person name="Zhu J."/>
            <person name="Weng Q."/>
            <person name="Mu J."/>
            <person name="Lu Y."/>
            <person name="Fan D."/>
            <person name="Liu Y."/>
            <person name="Guan J."/>
            <person name="Zhang Y."/>
            <person name="Yu S."/>
            <person name="Liu X."/>
            <person name="Zhang Y."/>
            <person name="Hong G."/>
            <person name="Han B."/>
            <person name="Choisne N."/>
            <person name="Demange N."/>
            <person name="Orjeda G."/>
            <person name="Samain S."/>
            <person name="Cattolico L."/>
            <person name="Pelletier E."/>
            <person name="Couloux A."/>
            <person name="Segurens B."/>
            <person name="Wincker P."/>
            <person name="D'Hont A."/>
            <person name="Scarpelli C."/>
            <person name="Weissenbach J."/>
            <person name="Salanoubat M."/>
            <person name="Quetier F."/>
            <person name="Yu Y."/>
            <person name="Kim H.R."/>
            <person name="Rambo T."/>
            <person name="Currie J."/>
            <person name="Collura K."/>
            <person name="Luo M."/>
            <person name="Yang T."/>
            <person name="Ammiraju J.S.S."/>
            <person name="Engler F."/>
            <person name="Soderlund C."/>
            <person name="Wing R.A."/>
            <person name="Palmer L.E."/>
            <person name="de la Bastide M."/>
            <person name="Spiegel L."/>
            <person name="Nascimento L."/>
            <person name="Zutavern T."/>
            <person name="O'Shaughnessy A."/>
            <person name="Dike S."/>
            <person name="Dedhia N."/>
            <person name="Preston R."/>
            <person name="Balija V."/>
            <person name="McCombie W.R."/>
            <person name="Chow T."/>
            <person name="Chen H."/>
            <person name="Chung M."/>
            <person name="Chen C."/>
            <person name="Shaw J."/>
            <person name="Wu H."/>
            <person name="Hsiao K."/>
            <person name="Chao Y."/>
            <person name="Chu M."/>
            <person name="Cheng C."/>
            <person name="Hour A."/>
            <person name="Lee P."/>
            <person name="Lin S."/>
            <person name="Lin Y."/>
            <person name="Liou J."/>
            <person name="Liu S."/>
            <person name="Hsing Y."/>
            <person name="Raghuvanshi S."/>
            <person name="Mohanty A."/>
            <person name="Bharti A.K."/>
            <person name="Gaur A."/>
            <person name="Gupta V."/>
            <person name="Kumar D."/>
            <person name="Ravi V."/>
            <person name="Vij S."/>
            <person name="Kapur A."/>
            <person name="Khurana P."/>
            <person name="Khurana P."/>
            <person name="Khurana J.P."/>
            <person name="Tyagi A.K."/>
            <person name="Gaikwad K."/>
            <person name="Singh A."/>
            <person name="Dalal V."/>
            <person name="Srivastava S."/>
            <person name="Dixit A."/>
            <person name="Pal A.K."/>
            <person name="Ghazi I.A."/>
            <person name="Yadav M."/>
            <person name="Pandit A."/>
            <person name="Bhargava A."/>
            <person name="Sureshbabu K."/>
            <person name="Batra K."/>
            <person name="Sharma T.R."/>
            <person name="Mohapatra T."/>
            <person name="Singh N.K."/>
            <person name="Messing J."/>
            <person name="Nelson A.B."/>
            <person name="Fuks G."/>
            <person name="Kavchok S."/>
            <person name="Keizer G."/>
            <person name="Linton E."/>
            <person name="Llaca V."/>
            <person name="Song R."/>
            <person name="Tanyolac B."/>
            <person name="Young S."/>
            <person name="Ho-Il K."/>
            <person name="Hahn J.H."/>
            <person name="Sangsakoo G."/>
            <person name="Vanavichit A."/>
            <person name="de Mattos Luiz.A.T."/>
            <person name="Zimmer P.D."/>
            <person name="Malone G."/>
            <person name="Dellagostin O."/>
            <person name="de Oliveira A.C."/>
            <person name="Bevan M."/>
            <person name="Bancroft I."/>
            <person name="Minx P."/>
            <person name="Cordum H."/>
            <person name="Wilson R."/>
            <person name="Cheng Z."/>
            <person name="Jin W."/>
            <person name="Jiang J."/>
            <person name="Leong S.A."/>
            <person name="Iwama H."/>
            <person name="Gojobori T."/>
            <person name="Itoh T."/>
            <person name="Niimura Y."/>
            <person name="Fujii Y."/>
            <person name="Habara T."/>
            <person name="Sakai H."/>
            <person name="Sato Y."/>
            <person name="Wilson G."/>
            <person name="Kumar K."/>
            <person name="McCouch S."/>
            <person name="Juretic N."/>
            <person name="Hoen D."/>
            <person name="Wright S."/>
            <person name="Bruskiewich R."/>
            <person name="Bureau T."/>
            <person name="Miyao A."/>
            <person name="Hirochika H."/>
            <person name="Nishikawa T."/>
            <person name="Kadowaki K."/>
            <person name="Sugiura M."/>
            <person name="Burr B."/>
            <person name="Sasaki T."/>
        </authorList>
    </citation>
    <scope>NUCLEOTIDE SEQUENCE [LARGE SCALE GENOMIC DNA]</scope>
    <source>
        <strain evidence="3">cv. Nipponbare</strain>
    </source>
</reference>
<evidence type="ECO:0000313" key="2">
    <source>
        <dbReference type="EMBL" id="BAS87676.1"/>
    </source>
</evidence>
<evidence type="ECO:0000313" key="3">
    <source>
        <dbReference type="Proteomes" id="UP000059680"/>
    </source>
</evidence>
<gene>
    <name evidence="2" type="ordered locus">Os04g0126900</name>
    <name evidence="2" type="ORF">OSNPB_040126900</name>
</gene>
<feature type="compositionally biased region" description="Basic and acidic residues" evidence="1">
    <location>
        <begin position="1"/>
        <end position="13"/>
    </location>
</feature>
<sequence>CHHRRPTADLWERRPRHGSSGARLHRRQRAAAGSRSCSRRLEANPAELLLHQLRLTILSKRPKNPSEPCSEEGDRPPSSPTPI</sequence>
<name>A0A0P0W6A6_ORYSJ</name>
<keyword evidence="3" id="KW-1185">Reference proteome</keyword>
<accession>A0A0P0W6A6</accession>
<feature type="region of interest" description="Disordered" evidence="1">
    <location>
        <begin position="58"/>
        <end position="83"/>
    </location>
</feature>
<dbReference type="PaxDb" id="39947-A0A0P0W6A6"/>
<feature type="region of interest" description="Disordered" evidence="1">
    <location>
        <begin position="1"/>
        <end position="39"/>
    </location>
</feature>
<evidence type="ECO:0000256" key="1">
    <source>
        <dbReference type="SAM" id="MobiDB-lite"/>
    </source>
</evidence>
<reference evidence="2 3" key="2">
    <citation type="journal article" date="2013" name="Plant Cell Physiol.">
        <title>Rice Annotation Project Database (RAP-DB): an integrative and interactive database for rice genomics.</title>
        <authorList>
            <person name="Sakai H."/>
            <person name="Lee S.S."/>
            <person name="Tanaka T."/>
            <person name="Numa H."/>
            <person name="Kim J."/>
            <person name="Kawahara Y."/>
            <person name="Wakimoto H."/>
            <person name="Yang C.C."/>
            <person name="Iwamoto M."/>
            <person name="Abe T."/>
            <person name="Yamada Y."/>
            <person name="Muto A."/>
            <person name="Inokuchi H."/>
            <person name="Ikemura T."/>
            <person name="Matsumoto T."/>
            <person name="Sasaki T."/>
            <person name="Itoh T."/>
        </authorList>
    </citation>
    <scope>NUCLEOTIDE SEQUENCE [LARGE SCALE GENOMIC DNA]</scope>
    <source>
        <strain evidence="3">cv. Nipponbare</strain>
    </source>
</reference>
<dbReference type="Proteomes" id="UP000059680">
    <property type="component" value="Chromosome 4"/>
</dbReference>
<feature type="non-terminal residue" evidence="2">
    <location>
        <position position="83"/>
    </location>
</feature>
<dbReference type="Gramene" id="Os04t0126900-01">
    <property type="protein sequence ID" value="Os04t0126900-01"/>
    <property type="gene ID" value="Os04g0126900"/>
</dbReference>
<reference evidence="2 3" key="3">
    <citation type="journal article" date="2013" name="Rice">
        <title>Improvement of the Oryza sativa Nipponbare reference genome using next generation sequence and optical map data.</title>
        <authorList>
            <person name="Kawahara Y."/>
            <person name="de la Bastide M."/>
            <person name="Hamilton J.P."/>
            <person name="Kanamori H."/>
            <person name="McCombie W.R."/>
            <person name="Ouyang S."/>
            <person name="Schwartz D.C."/>
            <person name="Tanaka T."/>
            <person name="Wu J."/>
            <person name="Zhou S."/>
            <person name="Childs K.L."/>
            <person name="Davidson R.M."/>
            <person name="Lin H."/>
            <person name="Quesada-Ocampo L."/>
            <person name="Vaillancourt B."/>
            <person name="Sakai H."/>
            <person name="Lee S.S."/>
            <person name="Kim J."/>
            <person name="Numa H."/>
            <person name="Itoh T."/>
            <person name="Buell C.R."/>
            <person name="Matsumoto T."/>
        </authorList>
    </citation>
    <scope>NUCLEOTIDE SEQUENCE [LARGE SCALE GENOMIC DNA]</scope>
    <source>
        <strain evidence="3">cv. Nipponbare</strain>
    </source>
</reference>
<proteinExistence type="predicted"/>